<evidence type="ECO:0000313" key="1">
    <source>
        <dbReference type="EMBL" id="AQS55685.1"/>
    </source>
</evidence>
<protein>
    <recommendedName>
        <fullName evidence="3">Zinc finger CHC2-type domain-containing protein</fullName>
    </recommendedName>
</protein>
<dbReference type="GO" id="GO:0003677">
    <property type="term" value="F:DNA binding"/>
    <property type="evidence" value="ECO:0007669"/>
    <property type="project" value="InterPro"/>
</dbReference>
<dbReference type="OrthoDB" id="2665710at2"/>
<evidence type="ECO:0008006" key="3">
    <source>
        <dbReference type="Google" id="ProtNLM"/>
    </source>
</evidence>
<reference evidence="1 2" key="1">
    <citation type="journal article" date="2015" name="Int. J. Syst. Evol. Microbiol.">
        <title>Novibacillus thermophilus gen. nov., sp. nov., a Gram-staining-negative and moderately thermophilic member of the family Thermoactinomycetaceae.</title>
        <authorList>
            <person name="Yang G."/>
            <person name="Chen J."/>
            <person name="Zhou S."/>
        </authorList>
    </citation>
    <scope>NUCLEOTIDE SEQUENCE [LARGE SCALE GENOMIC DNA]</scope>
    <source>
        <strain evidence="1 2">SG-1</strain>
    </source>
</reference>
<organism evidence="1 2">
    <name type="scientific">Novibacillus thermophilus</name>
    <dbReference type="NCBI Taxonomy" id="1471761"/>
    <lineage>
        <taxon>Bacteria</taxon>
        <taxon>Bacillati</taxon>
        <taxon>Bacillota</taxon>
        <taxon>Bacilli</taxon>
        <taxon>Bacillales</taxon>
        <taxon>Thermoactinomycetaceae</taxon>
        <taxon>Novibacillus</taxon>
    </lineage>
</organism>
<name>A0A1U9K6J7_9BACL</name>
<proteinExistence type="predicted"/>
<dbReference type="Proteomes" id="UP000188603">
    <property type="component" value="Chromosome"/>
</dbReference>
<dbReference type="KEGG" id="ntr:B0W44_07670"/>
<dbReference type="SUPFAM" id="SSF57783">
    <property type="entry name" value="Zinc beta-ribbon"/>
    <property type="match status" value="1"/>
</dbReference>
<dbReference type="RefSeq" id="WP_077719552.1">
    <property type="nucleotide sequence ID" value="NZ_CP019699.1"/>
</dbReference>
<evidence type="ECO:0000313" key="2">
    <source>
        <dbReference type="Proteomes" id="UP000188603"/>
    </source>
</evidence>
<dbReference type="Gene3D" id="3.90.580.10">
    <property type="entry name" value="Zinc finger, CHC2-type domain"/>
    <property type="match status" value="1"/>
</dbReference>
<sequence length="250" mass="28867">MSILPNIVHVALEKGLTVDEKTLGKDEVRFICPWCGDETNKGRRRRKYHLSLNPNPGKNIYKCWYCHENGGVVDFIAKLEGRTAEDVLDGIKKEKGISTKKRPPRHPFETLSYNQLKLIGYDPDIRGRMIEFRKVDPYLARKKCDEIWEDWQAFQEQEKRKAFKRLLAGIKTGKYAAAIHDIEERSRDIGHDLLPDVFHIYGQPNPPEWSVAARQLVDRIANLTPSETKAVLDVFKEIAISVEERTQKKA</sequence>
<dbReference type="InterPro" id="IPR036977">
    <property type="entry name" value="DNA_primase_Znf_CHC2"/>
</dbReference>
<dbReference type="AlphaFoldDB" id="A0A1U9K6J7"/>
<dbReference type="EMBL" id="CP019699">
    <property type="protein sequence ID" value="AQS55685.1"/>
    <property type="molecule type" value="Genomic_DNA"/>
</dbReference>
<dbReference type="GO" id="GO:0006260">
    <property type="term" value="P:DNA replication"/>
    <property type="evidence" value="ECO:0007669"/>
    <property type="project" value="InterPro"/>
</dbReference>
<keyword evidence="2" id="KW-1185">Reference proteome</keyword>
<dbReference type="STRING" id="1471761.B0W44_07670"/>
<dbReference type="GO" id="GO:0008270">
    <property type="term" value="F:zinc ion binding"/>
    <property type="evidence" value="ECO:0007669"/>
    <property type="project" value="InterPro"/>
</dbReference>
<gene>
    <name evidence="1" type="ORF">B0W44_07670</name>
</gene>
<accession>A0A1U9K6J7</accession>